<dbReference type="PANTHER" id="PTHR34837:SF1">
    <property type="entry name" value="LOW PROTEIN: ZINC FINGER CCCH DOMAIN PROTEIN"/>
    <property type="match status" value="1"/>
</dbReference>
<name>A0AAW1WSE7_RUBAR</name>
<proteinExistence type="predicted"/>
<feature type="region of interest" description="Disordered" evidence="1">
    <location>
        <begin position="440"/>
        <end position="477"/>
    </location>
</feature>
<evidence type="ECO:0000256" key="1">
    <source>
        <dbReference type="SAM" id="MobiDB-lite"/>
    </source>
</evidence>
<feature type="compositionally biased region" description="Basic and acidic residues" evidence="1">
    <location>
        <begin position="34"/>
        <end position="69"/>
    </location>
</feature>
<evidence type="ECO:0008006" key="4">
    <source>
        <dbReference type="Google" id="ProtNLM"/>
    </source>
</evidence>
<feature type="compositionally biased region" description="Acidic residues" evidence="1">
    <location>
        <begin position="23"/>
        <end position="33"/>
    </location>
</feature>
<evidence type="ECO:0000313" key="3">
    <source>
        <dbReference type="Proteomes" id="UP001457282"/>
    </source>
</evidence>
<feature type="region of interest" description="Disordered" evidence="1">
    <location>
        <begin position="374"/>
        <end position="424"/>
    </location>
</feature>
<feature type="compositionally biased region" description="Polar residues" evidence="1">
    <location>
        <begin position="379"/>
        <end position="393"/>
    </location>
</feature>
<evidence type="ECO:0000313" key="2">
    <source>
        <dbReference type="EMBL" id="KAK9926976.1"/>
    </source>
</evidence>
<feature type="compositionally biased region" description="Basic residues" evidence="1">
    <location>
        <begin position="1"/>
        <end position="16"/>
    </location>
</feature>
<accession>A0AAW1WSE7</accession>
<dbReference type="EMBL" id="JBEDUW010000005">
    <property type="protein sequence ID" value="KAK9926976.1"/>
    <property type="molecule type" value="Genomic_DNA"/>
</dbReference>
<feature type="region of interest" description="Disordered" evidence="1">
    <location>
        <begin position="1"/>
        <end position="354"/>
    </location>
</feature>
<dbReference type="AlphaFoldDB" id="A0AAW1WSE7"/>
<feature type="compositionally biased region" description="Polar residues" evidence="1">
    <location>
        <begin position="536"/>
        <end position="554"/>
    </location>
</feature>
<feature type="compositionally biased region" description="Basic and acidic residues" evidence="1">
    <location>
        <begin position="408"/>
        <end position="419"/>
    </location>
</feature>
<keyword evidence="3" id="KW-1185">Reference proteome</keyword>
<sequence>MTARSRQKSSRKQSKHSSKDAADYSDSETETEIVEEKEWRTKKYREESSVRVSRAGDKQRLGDRGDSRSRHGNGSDDFADVEQISSKKRRRESEKKMKEKIADTERQSKEEVLNLELKKELEKQIRRSKDGSVENKYQDYVRDEKDSRRSSRSEHDKDRYKDGASYKVKYEEDADRDSRHRDSKFREDFDWKKRHREDRHKDEYALRDHHSDRLGSKHTRDESYAAESRYKKSRYDDGEHTRYNDDRGSRADDKEDQNFSRSRSTKERHFKSENDGEHTKYYDDDRGNRVHDREDQNYSRSRSTKERHFDSENEGEHDKYDDDRGNRVHDREDQNYSRSRSTKERHFDPEKKVAVSIMAEAVADKERSRLRRADADLNASCNRQRNSPNSYSHLSKDQSRPSIQAELKYGDSEPEERVRQNLLPSKEVADVSGVLEQRCLSKPTKRLIDKDDSNLGDLSGDRGLINESKPSTSPVHLLDDSKLTRFTGDYYDSKEFGNSSGVKDTESSGTEGKGSWQLSSKTLPTGESSQEDADVFSSSSSIKPDQVPSNSWSNLPRPRNHYRRANRPNAGRVHGNARKGVPNRPSPLVNFTNFQHCPVAVGFHPLMHQFSAFPMYGVRPVMDINHPIFTHHVPDADRYFSHGQQCRWQNPVGSHPSLLGRDADNVATRPEALAYGILDWNHNTEPVGGQQLETSADMWKGSNGGVHPELPSVSQEEDPAVHAKEDETWLGVSRLQENQSDALVDKGLMVEIGLASDDLAKEPSKASKRISETLPKLSNIPKDDDGRLWLVYLSGLDITAELTHPELYNKFLTLKDVEQSESVDEDSLELLCLEEVVKTEVELPKLASSASLFVAIDDSVFQRAMSFYKKQREETRAIPLSSLSDGEQTSFCSAQKLDIVPICENEVVPFSSSKEVKQGQFFPACCAPHKKVDELVPVLNLEKSCKPSPGQGDMSVILDQETLNGYIEDKSPTLQLASQSARSRSGYLSQACDSIAKHSVGSAEEQKSLDTRSDGITFLKVYGESFEGVMSLSIEPGSVSLSRIHDSLEITH</sequence>
<feature type="compositionally biased region" description="Basic and acidic residues" evidence="1">
    <location>
        <begin position="199"/>
        <end position="353"/>
    </location>
</feature>
<dbReference type="Proteomes" id="UP001457282">
    <property type="component" value="Unassembled WGS sequence"/>
</dbReference>
<comment type="caution">
    <text evidence="2">The sequence shown here is derived from an EMBL/GenBank/DDBJ whole genome shotgun (WGS) entry which is preliminary data.</text>
</comment>
<feature type="compositionally biased region" description="Basic and acidic residues" evidence="1">
    <location>
        <begin position="91"/>
        <end position="191"/>
    </location>
</feature>
<organism evidence="2 3">
    <name type="scientific">Rubus argutus</name>
    <name type="common">Southern blackberry</name>
    <dbReference type="NCBI Taxonomy" id="59490"/>
    <lineage>
        <taxon>Eukaryota</taxon>
        <taxon>Viridiplantae</taxon>
        <taxon>Streptophyta</taxon>
        <taxon>Embryophyta</taxon>
        <taxon>Tracheophyta</taxon>
        <taxon>Spermatophyta</taxon>
        <taxon>Magnoliopsida</taxon>
        <taxon>eudicotyledons</taxon>
        <taxon>Gunneridae</taxon>
        <taxon>Pentapetalae</taxon>
        <taxon>rosids</taxon>
        <taxon>fabids</taxon>
        <taxon>Rosales</taxon>
        <taxon>Rosaceae</taxon>
        <taxon>Rosoideae</taxon>
        <taxon>Rosoideae incertae sedis</taxon>
        <taxon>Rubus</taxon>
    </lineage>
</organism>
<reference evidence="2 3" key="1">
    <citation type="journal article" date="2023" name="G3 (Bethesda)">
        <title>A chromosome-length genome assembly and annotation of blackberry (Rubus argutus, cv. 'Hillquist').</title>
        <authorList>
            <person name="Bruna T."/>
            <person name="Aryal R."/>
            <person name="Dudchenko O."/>
            <person name="Sargent D.J."/>
            <person name="Mead D."/>
            <person name="Buti M."/>
            <person name="Cavallini A."/>
            <person name="Hytonen T."/>
            <person name="Andres J."/>
            <person name="Pham M."/>
            <person name="Weisz D."/>
            <person name="Mascagni F."/>
            <person name="Usai G."/>
            <person name="Natali L."/>
            <person name="Bassil N."/>
            <person name="Fernandez G.E."/>
            <person name="Lomsadze A."/>
            <person name="Armour M."/>
            <person name="Olukolu B."/>
            <person name="Poorten T."/>
            <person name="Britton C."/>
            <person name="Davik J."/>
            <person name="Ashrafi H."/>
            <person name="Aiden E.L."/>
            <person name="Borodovsky M."/>
            <person name="Worthington M."/>
        </authorList>
    </citation>
    <scope>NUCLEOTIDE SEQUENCE [LARGE SCALE GENOMIC DNA]</scope>
    <source>
        <strain evidence="2">PI 553951</strain>
    </source>
</reference>
<feature type="region of interest" description="Disordered" evidence="1">
    <location>
        <begin position="493"/>
        <end position="583"/>
    </location>
</feature>
<feature type="compositionally biased region" description="Polar residues" evidence="1">
    <location>
        <begin position="496"/>
        <end position="528"/>
    </location>
</feature>
<protein>
    <recommendedName>
        <fullName evidence="4">Zinc finger CCCH domain-containing protein 13-like</fullName>
    </recommendedName>
</protein>
<dbReference type="PANTHER" id="PTHR34837">
    <property type="entry name" value="OS05G0595500 PROTEIN"/>
    <property type="match status" value="1"/>
</dbReference>
<gene>
    <name evidence="2" type="ORF">M0R45_024182</name>
</gene>